<evidence type="ECO:0000256" key="5">
    <source>
        <dbReference type="ARBA" id="ARBA00013198"/>
    </source>
</evidence>
<dbReference type="NCBIfam" id="TIGR01198">
    <property type="entry name" value="pgl"/>
    <property type="match status" value="1"/>
</dbReference>
<dbReference type="GO" id="GO:0017057">
    <property type="term" value="F:6-phosphogluconolactonase activity"/>
    <property type="evidence" value="ECO:0007669"/>
    <property type="project" value="UniProtKB-EC"/>
</dbReference>
<feature type="domain" description="Glucosamine/galactosamine-6-phosphate isomerase" evidence="8">
    <location>
        <begin position="11"/>
        <end position="209"/>
    </location>
</feature>
<evidence type="ECO:0000256" key="1">
    <source>
        <dbReference type="ARBA" id="ARBA00000832"/>
    </source>
</evidence>
<gene>
    <name evidence="7 9" type="primary">pgl</name>
    <name evidence="9" type="ORF">JWG45_09120</name>
</gene>
<organism evidence="9 10">
    <name type="scientific">Leptospira ainlahdjerensis</name>
    <dbReference type="NCBI Taxonomy" id="2810033"/>
    <lineage>
        <taxon>Bacteria</taxon>
        <taxon>Pseudomonadati</taxon>
        <taxon>Spirochaetota</taxon>
        <taxon>Spirochaetia</taxon>
        <taxon>Leptospirales</taxon>
        <taxon>Leptospiraceae</taxon>
        <taxon>Leptospira</taxon>
    </lineage>
</organism>
<evidence type="ECO:0000256" key="3">
    <source>
        <dbReference type="ARBA" id="ARBA00004961"/>
    </source>
</evidence>
<proteinExistence type="inferred from homology"/>
<dbReference type="PANTHER" id="PTHR11054:SF0">
    <property type="entry name" value="6-PHOSPHOGLUCONOLACTONASE"/>
    <property type="match status" value="1"/>
</dbReference>
<sequence>MQFREFSDELDFYKYCVQKIKEVSETKIRAHNEFRIVLTGGETARLVYAELRELKTDWSKWFFYFGDERCVPETDPDSNYFLAEKSLFEYIPVSKSQIFRIQGELGAENGAIEYSKLINSVASFDLVLLGLGEDGHVASLFPGQNLSDPKGILAISNSPKPPMERISLSIDRINSSDFVLIIAKGKKKTVIIDRIKSGEVLPATSLAPRKSLELCYYLN</sequence>
<evidence type="ECO:0000313" key="9">
    <source>
        <dbReference type="EMBL" id="MBM9577311.1"/>
    </source>
</evidence>
<keyword evidence="10" id="KW-1185">Reference proteome</keyword>
<dbReference type="InterPro" id="IPR005900">
    <property type="entry name" value="6-phosphogluconolactonase_DevB"/>
</dbReference>
<dbReference type="InterPro" id="IPR037171">
    <property type="entry name" value="NagB/RpiA_transferase-like"/>
</dbReference>
<evidence type="ECO:0000256" key="6">
    <source>
        <dbReference type="ARBA" id="ARBA00020337"/>
    </source>
</evidence>
<name>A0ABS2UAB4_9LEPT</name>
<protein>
    <recommendedName>
        <fullName evidence="6 7">6-phosphogluconolactonase</fullName>
        <shortName evidence="7">6PGL</shortName>
        <ecNumber evidence="5 7">3.1.1.31</ecNumber>
    </recommendedName>
</protein>
<evidence type="ECO:0000256" key="7">
    <source>
        <dbReference type="RuleBase" id="RU365095"/>
    </source>
</evidence>
<dbReference type="RefSeq" id="WP_205279446.1">
    <property type="nucleotide sequence ID" value="NZ_JAFFPU010000033.1"/>
</dbReference>
<evidence type="ECO:0000259" key="8">
    <source>
        <dbReference type="Pfam" id="PF01182"/>
    </source>
</evidence>
<dbReference type="EMBL" id="JAFFPU010000033">
    <property type="protein sequence ID" value="MBM9577311.1"/>
    <property type="molecule type" value="Genomic_DNA"/>
</dbReference>
<dbReference type="InterPro" id="IPR006148">
    <property type="entry name" value="Glc/Gal-6P_isomerase"/>
</dbReference>
<reference evidence="9 10" key="1">
    <citation type="submission" date="2021-02" db="EMBL/GenBank/DDBJ databases">
        <title>Leptospira ainlahdjerensis sp. nov., Leptospira ainazelensis sp. nov., Leptospira abararensis sp. nov. and Leptospira chreensis sp. nov., four new species isolated from water sources in Algeria.</title>
        <authorList>
            <person name="Amara Korba A."/>
            <person name="Kainiu M."/>
            <person name="Vincent A.T."/>
            <person name="Mariet J.-F."/>
            <person name="Veyrier F.J."/>
            <person name="Goarant C."/>
            <person name="Picardeau M."/>
        </authorList>
    </citation>
    <scope>NUCLEOTIDE SEQUENCE [LARGE SCALE GENOMIC DNA]</scope>
    <source>
        <strain evidence="9 10">201903070</strain>
    </source>
</reference>
<dbReference type="SUPFAM" id="SSF100950">
    <property type="entry name" value="NagB/RpiA/CoA transferase-like"/>
    <property type="match status" value="1"/>
</dbReference>
<dbReference type="CDD" id="cd01400">
    <property type="entry name" value="6PGL"/>
    <property type="match status" value="1"/>
</dbReference>
<evidence type="ECO:0000256" key="4">
    <source>
        <dbReference type="ARBA" id="ARBA00010662"/>
    </source>
</evidence>
<accession>A0ABS2UAB4</accession>
<keyword evidence="7 9" id="KW-0378">Hydrolase</keyword>
<dbReference type="EC" id="3.1.1.31" evidence="5 7"/>
<comment type="catalytic activity">
    <reaction evidence="1 7">
        <text>6-phospho-D-glucono-1,5-lactone + H2O = 6-phospho-D-gluconate + H(+)</text>
        <dbReference type="Rhea" id="RHEA:12556"/>
        <dbReference type="ChEBI" id="CHEBI:15377"/>
        <dbReference type="ChEBI" id="CHEBI:15378"/>
        <dbReference type="ChEBI" id="CHEBI:57955"/>
        <dbReference type="ChEBI" id="CHEBI:58759"/>
        <dbReference type="EC" id="3.1.1.31"/>
    </reaction>
</comment>
<comment type="caution">
    <text evidence="9">The sequence shown here is derived from an EMBL/GenBank/DDBJ whole genome shotgun (WGS) entry which is preliminary data.</text>
</comment>
<dbReference type="PANTHER" id="PTHR11054">
    <property type="entry name" value="6-PHOSPHOGLUCONOLACTONASE"/>
    <property type="match status" value="1"/>
</dbReference>
<evidence type="ECO:0000313" key="10">
    <source>
        <dbReference type="Proteomes" id="UP000724686"/>
    </source>
</evidence>
<evidence type="ECO:0000256" key="2">
    <source>
        <dbReference type="ARBA" id="ARBA00002681"/>
    </source>
</evidence>
<comment type="pathway">
    <text evidence="3 7">Carbohydrate degradation; pentose phosphate pathway; D-ribulose 5-phosphate from D-glucose 6-phosphate (oxidative stage): step 2/3.</text>
</comment>
<dbReference type="Gene3D" id="3.40.50.1360">
    <property type="match status" value="1"/>
</dbReference>
<comment type="function">
    <text evidence="2 7">Hydrolysis of 6-phosphogluconolactone to 6-phosphogluconate.</text>
</comment>
<comment type="similarity">
    <text evidence="4 7">Belongs to the glucosamine/galactosamine-6-phosphate isomerase family. 6-phosphogluconolactonase subfamily.</text>
</comment>
<dbReference type="Pfam" id="PF01182">
    <property type="entry name" value="Glucosamine_iso"/>
    <property type="match status" value="1"/>
</dbReference>
<dbReference type="Proteomes" id="UP000724686">
    <property type="component" value="Unassembled WGS sequence"/>
</dbReference>
<dbReference type="InterPro" id="IPR039104">
    <property type="entry name" value="6PGL"/>
</dbReference>